<gene>
    <name evidence="2" type="ORF">K443DRAFT_15392</name>
</gene>
<name>A0A0C9WR14_9AGAR</name>
<sequence length="104" mass="11206">MAGDGDRSGGDVGFVEGGGEASAGRVRKDDERETGIPGRTWVNNASPSLGQRCVKWVGFPRKKEHTAHPPILAGYDIEACCSYNNTVFHDAPVDMSRNTACYAY</sequence>
<proteinExistence type="predicted"/>
<protein>
    <submittedName>
        <fullName evidence="2">Unplaced genomic scaffold K443scaffold_702, whole genome shotgun sequence</fullName>
    </submittedName>
</protein>
<evidence type="ECO:0000313" key="3">
    <source>
        <dbReference type="Proteomes" id="UP000054477"/>
    </source>
</evidence>
<dbReference type="HOGENOM" id="CLU_2250589_0_0_1"/>
<dbReference type="EMBL" id="KN839237">
    <property type="protein sequence ID" value="KIJ90253.1"/>
    <property type="molecule type" value="Genomic_DNA"/>
</dbReference>
<feature type="compositionally biased region" description="Gly residues" evidence="1">
    <location>
        <begin position="10"/>
        <end position="21"/>
    </location>
</feature>
<accession>A0A0C9WR14</accession>
<keyword evidence="3" id="KW-1185">Reference proteome</keyword>
<dbReference type="AlphaFoldDB" id="A0A0C9WR14"/>
<evidence type="ECO:0000256" key="1">
    <source>
        <dbReference type="SAM" id="MobiDB-lite"/>
    </source>
</evidence>
<evidence type="ECO:0000313" key="2">
    <source>
        <dbReference type="EMBL" id="KIJ90253.1"/>
    </source>
</evidence>
<dbReference type="Proteomes" id="UP000054477">
    <property type="component" value="Unassembled WGS sequence"/>
</dbReference>
<reference evidence="2 3" key="1">
    <citation type="submission" date="2014-04" db="EMBL/GenBank/DDBJ databases">
        <authorList>
            <consortium name="DOE Joint Genome Institute"/>
            <person name="Kuo A."/>
            <person name="Kohler A."/>
            <person name="Nagy L.G."/>
            <person name="Floudas D."/>
            <person name="Copeland A."/>
            <person name="Barry K.W."/>
            <person name="Cichocki N."/>
            <person name="Veneault-Fourrey C."/>
            <person name="LaButti K."/>
            <person name="Lindquist E.A."/>
            <person name="Lipzen A."/>
            <person name="Lundell T."/>
            <person name="Morin E."/>
            <person name="Murat C."/>
            <person name="Sun H."/>
            <person name="Tunlid A."/>
            <person name="Henrissat B."/>
            <person name="Grigoriev I.V."/>
            <person name="Hibbett D.S."/>
            <person name="Martin F."/>
            <person name="Nordberg H.P."/>
            <person name="Cantor M.N."/>
            <person name="Hua S.X."/>
        </authorList>
    </citation>
    <scope>NUCLEOTIDE SEQUENCE [LARGE SCALE GENOMIC DNA]</scope>
    <source>
        <strain evidence="2 3">LaAM-08-1</strain>
    </source>
</reference>
<feature type="region of interest" description="Disordered" evidence="1">
    <location>
        <begin position="1"/>
        <end position="43"/>
    </location>
</feature>
<organism evidence="2 3">
    <name type="scientific">Laccaria amethystina LaAM-08-1</name>
    <dbReference type="NCBI Taxonomy" id="1095629"/>
    <lineage>
        <taxon>Eukaryota</taxon>
        <taxon>Fungi</taxon>
        <taxon>Dikarya</taxon>
        <taxon>Basidiomycota</taxon>
        <taxon>Agaricomycotina</taxon>
        <taxon>Agaricomycetes</taxon>
        <taxon>Agaricomycetidae</taxon>
        <taxon>Agaricales</taxon>
        <taxon>Agaricineae</taxon>
        <taxon>Hydnangiaceae</taxon>
        <taxon>Laccaria</taxon>
    </lineage>
</organism>
<reference evidence="3" key="2">
    <citation type="submission" date="2015-01" db="EMBL/GenBank/DDBJ databases">
        <title>Evolutionary Origins and Diversification of the Mycorrhizal Mutualists.</title>
        <authorList>
            <consortium name="DOE Joint Genome Institute"/>
            <consortium name="Mycorrhizal Genomics Consortium"/>
            <person name="Kohler A."/>
            <person name="Kuo A."/>
            <person name="Nagy L.G."/>
            <person name="Floudas D."/>
            <person name="Copeland A."/>
            <person name="Barry K.W."/>
            <person name="Cichocki N."/>
            <person name="Veneault-Fourrey C."/>
            <person name="LaButti K."/>
            <person name="Lindquist E.A."/>
            <person name="Lipzen A."/>
            <person name="Lundell T."/>
            <person name="Morin E."/>
            <person name="Murat C."/>
            <person name="Riley R."/>
            <person name="Ohm R."/>
            <person name="Sun H."/>
            <person name="Tunlid A."/>
            <person name="Henrissat B."/>
            <person name="Grigoriev I.V."/>
            <person name="Hibbett D.S."/>
            <person name="Martin F."/>
        </authorList>
    </citation>
    <scope>NUCLEOTIDE SEQUENCE [LARGE SCALE GENOMIC DNA]</scope>
    <source>
        <strain evidence="3">LaAM-08-1</strain>
    </source>
</reference>